<proteinExistence type="predicted"/>
<keyword evidence="2" id="KW-1185">Reference proteome</keyword>
<organism evidence="1 2">
    <name type="scientific">Dolichospermum compactum NIES-806</name>
    <dbReference type="NCBI Taxonomy" id="1973481"/>
    <lineage>
        <taxon>Bacteria</taxon>
        <taxon>Bacillati</taxon>
        <taxon>Cyanobacteriota</taxon>
        <taxon>Cyanophyceae</taxon>
        <taxon>Nostocales</taxon>
        <taxon>Aphanizomenonaceae</taxon>
        <taxon>Dolichospermum</taxon>
        <taxon>Dolichospermum compactum</taxon>
    </lineage>
</organism>
<name>A0A1Z4V1E6_9CYAN</name>
<evidence type="ECO:0000313" key="1">
    <source>
        <dbReference type="EMBL" id="BAZ85318.1"/>
    </source>
</evidence>
<dbReference type="AlphaFoldDB" id="A0A1Z4V1E6"/>
<dbReference type="Proteomes" id="UP000218702">
    <property type="component" value="Chromosome"/>
</dbReference>
<accession>A0A1Z4V1E6</accession>
<reference evidence="1 2" key="1">
    <citation type="submission" date="2017-06" db="EMBL/GenBank/DDBJ databases">
        <title>Genome sequencing of cyanobaciteial culture collection at National Institute for Environmental Studies (NIES).</title>
        <authorList>
            <person name="Hirose Y."/>
            <person name="Shimura Y."/>
            <person name="Fujisawa T."/>
            <person name="Nakamura Y."/>
            <person name="Kawachi M."/>
        </authorList>
    </citation>
    <scope>NUCLEOTIDE SEQUENCE [LARGE SCALE GENOMIC DNA]</scope>
    <source>
        <strain evidence="1 2">NIES-806</strain>
    </source>
</reference>
<sequence length="51" mass="6184">MKATCREQYRKAEVKSQKSKRRQYRLFGDLEWLVCLRRVVVGERGDKYLCC</sequence>
<dbReference type="EMBL" id="AP018316">
    <property type="protein sequence ID" value="BAZ85318.1"/>
    <property type="molecule type" value="Genomic_DNA"/>
</dbReference>
<evidence type="ECO:0000313" key="2">
    <source>
        <dbReference type="Proteomes" id="UP000218702"/>
    </source>
</evidence>
<protein>
    <submittedName>
        <fullName evidence="1">Uncharacterized protein</fullName>
    </submittedName>
</protein>
<dbReference type="KEGG" id="dcm:NIES806_15200"/>
<gene>
    <name evidence="1" type="ORF">NIES806_15200</name>
</gene>